<dbReference type="Proteomes" id="UP000803844">
    <property type="component" value="Unassembled WGS sequence"/>
</dbReference>
<sequence>MVEKAEVMVADQSMQLAVAKDFVNTGASSSTSNAPDTQVLLLHDVGLRLGRIFLEWAGDTMKQSLVTAAARSTANQAIVGAGVDLAGRLVDAIVA</sequence>
<dbReference type="AlphaFoldDB" id="A0A9P4Y0B7"/>
<dbReference type="EMBL" id="MU032348">
    <property type="protein sequence ID" value="KAF3764649.1"/>
    <property type="molecule type" value="Genomic_DNA"/>
</dbReference>
<dbReference type="OrthoDB" id="5232910at2759"/>
<gene>
    <name evidence="1" type="ORF">M406DRAFT_356612</name>
</gene>
<dbReference type="RefSeq" id="XP_040775610.1">
    <property type="nucleotide sequence ID" value="XM_040923488.1"/>
</dbReference>
<evidence type="ECO:0000313" key="2">
    <source>
        <dbReference type="Proteomes" id="UP000803844"/>
    </source>
</evidence>
<name>A0A9P4Y0B7_CRYP1</name>
<evidence type="ECO:0000313" key="1">
    <source>
        <dbReference type="EMBL" id="KAF3764649.1"/>
    </source>
</evidence>
<keyword evidence="2" id="KW-1185">Reference proteome</keyword>
<dbReference type="GeneID" id="63840617"/>
<organism evidence="1 2">
    <name type="scientific">Cryphonectria parasitica (strain ATCC 38755 / EP155)</name>
    <dbReference type="NCBI Taxonomy" id="660469"/>
    <lineage>
        <taxon>Eukaryota</taxon>
        <taxon>Fungi</taxon>
        <taxon>Dikarya</taxon>
        <taxon>Ascomycota</taxon>
        <taxon>Pezizomycotina</taxon>
        <taxon>Sordariomycetes</taxon>
        <taxon>Sordariomycetidae</taxon>
        <taxon>Diaporthales</taxon>
        <taxon>Cryphonectriaceae</taxon>
        <taxon>Cryphonectria-Endothia species complex</taxon>
        <taxon>Cryphonectria</taxon>
    </lineage>
</organism>
<reference evidence="1" key="1">
    <citation type="journal article" date="2020" name="Phytopathology">
        <title>Genome sequence of the chestnut blight fungus Cryphonectria parasitica EP155: A fundamental resource for an archetypical invasive plant pathogen.</title>
        <authorList>
            <person name="Crouch J.A."/>
            <person name="Dawe A."/>
            <person name="Aerts A."/>
            <person name="Barry K."/>
            <person name="Churchill A.C.L."/>
            <person name="Grimwood J."/>
            <person name="Hillman B."/>
            <person name="Milgroom M.G."/>
            <person name="Pangilinan J."/>
            <person name="Smith M."/>
            <person name="Salamov A."/>
            <person name="Schmutz J."/>
            <person name="Yadav J."/>
            <person name="Grigoriev I.V."/>
            <person name="Nuss D."/>
        </authorList>
    </citation>
    <scope>NUCLEOTIDE SEQUENCE</scope>
    <source>
        <strain evidence="1">EP155</strain>
    </source>
</reference>
<comment type="caution">
    <text evidence="1">The sequence shown here is derived from an EMBL/GenBank/DDBJ whole genome shotgun (WGS) entry which is preliminary data.</text>
</comment>
<protein>
    <submittedName>
        <fullName evidence="1">Uncharacterized protein</fullName>
    </submittedName>
</protein>
<proteinExistence type="predicted"/>
<accession>A0A9P4Y0B7</accession>